<evidence type="ECO:0000259" key="2">
    <source>
        <dbReference type="Pfam" id="PF14420"/>
    </source>
</evidence>
<evidence type="ECO:0000256" key="1">
    <source>
        <dbReference type="SAM" id="MobiDB-lite"/>
    </source>
</evidence>
<evidence type="ECO:0000313" key="6">
    <source>
        <dbReference type="Proteomes" id="UP001286456"/>
    </source>
</evidence>
<feature type="compositionally biased region" description="Basic and acidic residues" evidence="1">
    <location>
        <begin position="172"/>
        <end position="186"/>
    </location>
</feature>
<comment type="caution">
    <text evidence="5">The sequence shown here is derived from an EMBL/GenBank/DDBJ whole genome shotgun (WGS) entry which is preliminary data.</text>
</comment>
<dbReference type="EMBL" id="JAUEPO010000001">
    <property type="protein sequence ID" value="KAK3335330.1"/>
    <property type="molecule type" value="Genomic_DNA"/>
</dbReference>
<dbReference type="PANTHER" id="PTHR38788">
    <property type="entry name" value="CLR5 DOMAIN-CONTAINING PROTEIN"/>
    <property type="match status" value="1"/>
</dbReference>
<dbReference type="InterPro" id="IPR057940">
    <property type="entry name" value="Tri-helical_dom"/>
</dbReference>
<feature type="region of interest" description="Disordered" evidence="1">
    <location>
        <begin position="103"/>
        <end position="220"/>
    </location>
</feature>
<evidence type="ECO:0000259" key="4">
    <source>
        <dbReference type="Pfam" id="PF24962"/>
    </source>
</evidence>
<name>A0AAE0MKC5_9PEZI</name>
<protein>
    <recommendedName>
        <fullName evidence="7">Clr5 domain-containing protein</fullName>
    </recommendedName>
</protein>
<dbReference type="AlphaFoldDB" id="A0AAE0MKC5"/>
<proteinExistence type="predicted"/>
<evidence type="ECO:0000313" key="5">
    <source>
        <dbReference type="EMBL" id="KAK3335330.1"/>
    </source>
</evidence>
<reference evidence="5" key="2">
    <citation type="submission" date="2023-06" db="EMBL/GenBank/DDBJ databases">
        <authorList>
            <consortium name="Lawrence Berkeley National Laboratory"/>
            <person name="Haridas S."/>
            <person name="Hensen N."/>
            <person name="Bonometti L."/>
            <person name="Westerberg I."/>
            <person name="Brannstrom I.O."/>
            <person name="Guillou S."/>
            <person name="Cros-Aarteil S."/>
            <person name="Calhoun S."/>
            <person name="Kuo A."/>
            <person name="Mondo S."/>
            <person name="Pangilinan J."/>
            <person name="Riley R."/>
            <person name="Labutti K."/>
            <person name="Andreopoulos B."/>
            <person name="Lipzen A."/>
            <person name="Chen C."/>
            <person name="Yanf M."/>
            <person name="Daum C."/>
            <person name="Ng V."/>
            <person name="Clum A."/>
            <person name="Steindorff A."/>
            <person name="Ohm R."/>
            <person name="Martin F."/>
            <person name="Silar P."/>
            <person name="Natvig D."/>
            <person name="Lalanne C."/>
            <person name="Gautier V."/>
            <person name="Ament-Velasquez S.L."/>
            <person name="Kruys A."/>
            <person name="Hutchinson M.I."/>
            <person name="Powell A.J."/>
            <person name="Barry K."/>
            <person name="Miller A.N."/>
            <person name="Grigoriev I.V."/>
            <person name="Debuchy R."/>
            <person name="Gladieux P."/>
            <person name="Thoren M.H."/>
            <person name="Johannesson H."/>
        </authorList>
    </citation>
    <scope>NUCLEOTIDE SEQUENCE</scope>
    <source>
        <strain evidence="5">SMH4131-1</strain>
    </source>
</reference>
<reference evidence="5" key="1">
    <citation type="journal article" date="2023" name="Mol. Phylogenet. Evol.">
        <title>Genome-scale phylogeny and comparative genomics of the fungal order Sordariales.</title>
        <authorList>
            <person name="Hensen N."/>
            <person name="Bonometti L."/>
            <person name="Westerberg I."/>
            <person name="Brannstrom I.O."/>
            <person name="Guillou S."/>
            <person name="Cros-Aarteil S."/>
            <person name="Calhoun S."/>
            <person name="Haridas S."/>
            <person name="Kuo A."/>
            <person name="Mondo S."/>
            <person name="Pangilinan J."/>
            <person name="Riley R."/>
            <person name="LaButti K."/>
            <person name="Andreopoulos B."/>
            <person name="Lipzen A."/>
            <person name="Chen C."/>
            <person name="Yan M."/>
            <person name="Daum C."/>
            <person name="Ng V."/>
            <person name="Clum A."/>
            <person name="Steindorff A."/>
            <person name="Ohm R.A."/>
            <person name="Martin F."/>
            <person name="Silar P."/>
            <person name="Natvig D.O."/>
            <person name="Lalanne C."/>
            <person name="Gautier V."/>
            <person name="Ament-Velasquez S.L."/>
            <person name="Kruys A."/>
            <person name="Hutchinson M.I."/>
            <person name="Powell A.J."/>
            <person name="Barry K."/>
            <person name="Miller A.N."/>
            <person name="Grigoriev I.V."/>
            <person name="Debuchy R."/>
            <person name="Gladieux P."/>
            <person name="Hiltunen Thoren M."/>
            <person name="Johannesson H."/>
        </authorList>
    </citation>
    <scope>NUCLEOTIDE SEQUENCE</scope>
    <source>
        <strain evidence="5">SMH4131-1</strain>
    </source>
</reference>
<organism evidence="5 6">
    <name type="scientific">Cercophora scortea</name>
    <dbReference type="NCBI Taxonomy" id="314031"/>
    <lineage>
        <taxon>Eukaryota</taxon>
        <taxon>Fungi</taxon>
        <taxon>Dikarya</taxon>
        <taxon>Ascomycota</taxon>
        <taxon>Pezizomycotina</taxon>
        <taxon>Sordariomycetes</taxon>
        <taxon>Sordariomycetidae</taxon>
        <taxon>Sordariales</taxon>
        <taxon>Lasiosphaeriaceae</taxon>
        <taxon>Cercophora</taxon>
    </lineage>
</organism>
<keyword evidence="6" id="KW-1185">Reference proteome</keyword>
<dbReference type="Proteomes" id="UP001286456">
    <property type="component" value="Unassembled WGS sequence"/>
</dbReference>
<dbReference type="InterPro" id="IPR056669">
    <property type="entry name" value="DUF7767"/>
</dbReference>
<dbReference type="Pfam" id="PF24465">
    <property type="entry name" value="Tri-helical"/>
    <property type="match status" value="2"/>
</dbReference>
<accession>A0AAE0MKC5</accession>
<gene>
    <name evidence="5" type="ORF">B0T19DRAFT_480095</name>
</gene>
<dbReference type="PANTHER" id="PTHR38788:SF5">
    <property type="entry name" value="CLR5 DOMAIN-CONTAINING PROTEIN"/>
    <property type="match status" value="1"/>
</dbReference>
<feature type="region of interest" description="Disordered" evidence="1">
    <location>
        <begin position="408"/>
        <end position="442"/>
    </location>
</feature>
<evidence type="ECO:0008006" key="7">
    <source>
        <dbReference type="Google" id="ProtNLM"/>
    </source>
</evidence>
<feature type="domain" description="DUF7767" evidence="4">
    <location>
        <begin position="524"/>
        <end position="625"/>
    </location>
</feature>
<dbReference type="Pfam" id="PF24962">
    <property type="entry name" value="DUF7767"/>
    <property type="match status" value="1"/>
</dbReference>
<feature type="domain" description="Tri-helical" evidence="3">
    <location>
        <begin position="320"/>
        <end position="406"/>
    </location>
</feature>
<feature type="domain" description="Tri-helical" evidence="3">
    <location>
        <begin position="228"/>
        <end position="309"/>
    </location>
</feature>
<dbReference type="Pfam" id="PF14420">
    <property type="entry name" value="Clr5"/>
    <property type="match status" value="1"/>
</dbReference>
<sequence length="631" mass="71029">MVYEWDAHRETCYLLYVQEKRSLDEVIEYLAAHHSFTPSRRAFQTQFKKWEFPTKHNPAYKNEALVARVRELWERNLKQKEMLKVLVEEDGFTIEPRELTRLRNKHGLRLRQPGTGFGLNNPPKASQQRPRSGEGEDDSEPGSVSGSESGSEESDDQSERAEDGASPAEDLTPERIAKREERKRALEAQSFEKWSTKKRRRRTRGWAGMPADPPGPPRFPSETTLNESKVILQLDTKAYTAVRRSFQKLCEDAGVLKKTDAGPEKWEGLKEELVRGSTHLRSLMWDSENMDKKKLAIDVIACDVTKRMRFVSSLMTIAEAKTILGLNPEEGREIRSALYKILLDDKFTCKLEEGLEQWQVIKEKWYASTTLFERLITTPETDPDHHRKSKALEFLARDALRRYRDDVGHTGTQKANKKIGVPKTKGPENHSADTGAAGVGGHGADATQLAPPIPVILAHTEPRLLPLTAPPVMTPQPDLSSIDPHMDNALLLSPDTEHAFVDDQYVHGYTPAQPAPVYQQPAQQSTIAVYFRLHPTSTFQPPQSFPGAIPMWISTLSSRSMVDLRNAAASKYQAVGQGVMCLAVEGIVKDDKGNEVPLPVNDDVELETYLQHVQSAPMFSVQLVEGQRGWV</sequence>
<evidence type="ECO:0000259" key="3">
    <source>
        <dbReference type="Pfam" id="PF24465"/>
    </source>
</evidence>
<dbReference type="InterPro" id="IPR025676">
    <property type="entry name" value="Clr5_dom"/>
</dbReference>
<feature type="domain" description="Clr5" evidence="2">
    <location>
        <begin position="1"/>
        <end position="53"/>
    </location>
</feature>